<organism evidence="10">
    <name type="scientific">Micromonas pusilla (strain CCMP1545)</name>
    <name type="common">Picoplanktonic green alga</name>
    <dbReference type="NCBI Taxonomy" id="564608"/>
    <lineage>
        <taxon>Eukaryota</taxon>
        <taxon>Viridiplantae</taxon>
        <taxon>Chlorophyta</taxon>
        <taxon>Mamiellophyceae</taxon>
        <taxon>Mamiellales</taxon>
        <taxon>Mamiellaceae</taxon>
        <taxon>Micromonas</taxon>
    </lineage>
</organism>
<feature type="compositionally biased region" description="Low complexity" evidence="8">
    <location>
        <begin position="11"/>
        <end position="22"/>
    </location>
</feature>
<evidence type="ECO:0000313" key="10">
    <source>
        <dbReference type="Proteomes" id="UP000001876"/>
    </source>
</evidence>
<evidence type="ECO:0000313" key="9">
    <source>
        <dbReference type="EMBL" id="EEH54171.1"/>
    </source>
</evidence>
<dbReference type="KEGG" id="mpp:MICPUCDRAFT_20694"/>
<dbReference type="CDD" id="cd01635">
    <property type="entry name" value="Glycosyltransferase_GTB-type"/>
    <property type="match status" value="1"/>
</dbReference>
<evidence type="ECO:0000256" key="3">
    <source>
        <dbReference type="ARBA" id="ARBA00009481"/>
    </source>
</evidence>
<dbReference type="Proteomes" id="UP000001876">
    <property type="component" value="Unassembled WGS sequence"/>
</dbReference>
<feature type="region of interest" description="Disordered" evidence="8">
    <location>
        <begin position="1"/>
        <end position="40"/>
    </location>
</feature>
<dbReference type="PANTHER" id="PTHR46132">
    <property type="entry name" value="DIGALACTOSYLDIACYLGLYCEROL SYNTHASE 2, CHLOROPLASTIC"/>
    <property type="match status" value="1"/>
</dbReference>
<dbReference type="EMBL" id="GG663744">
    <property type="protein sequence ID" value="EEH54171.1"/>
    <property type="molecule type" value="Genomic_DNA"/>
</dbReference>
<accession>C1N1C3</accession>
<evidence type="ECO:0000256" key="1">
    <source>
        <dbReference type="ARBA" id="ARBA00004229"/>
    </source>
</evidence>
<sequence>MPRADEERRAAAAAAVSRGASSKKGQTGGPGDGVASKQKSLKDPGRSIAIVTTAALPWMTGTAVNPLLRAAYLARRGLHDVTLVIPWLAPSEQKIIHPSIVFDSPEEQSAYVRKWVKERCGFEPSNLKMDFYPGRYHTDKYSILPVGDVSEYITDKSHDVAVLEEPEHLNWYNSGERWSDKFQHVVGIVHTNYLEYAKMEAHGNVKEKALRLVNSWVSRLHCHKIIKLSDAVQEFPRSETVNVHGVSEVFLEVGKRKATAAAAAMAAQNDPDSAAATSAGRAVFTKGCYFLGKVVWGKGFHELLERVEAHNTSADGAAYPLELDVYGNGEDFHSVTQTSAEKNLPLTFHGRADHASDAMHDYKVFVNPSLSDVVATTTAEALAMGKYVICASHPSNEFFSSFPNCLTYDSPEEFSKCVKKALSTDPTPLSSRDRYRLSWEAATDRFLDAAELGEEQVSGPGTSRTGKAGETLVHALHSNMLRREKFRRAAGAGANTMTPPERLDGTWEPEQFTEKTVFSAGEKKDITRK</sequence>
<dbReference type="STRING" id="564608.C1N1C3"/>
<dbReference type="InterPro" id="IPR044525">
    <property type="entry name" value="DGDG1/2"/>
</dbReference>
<comment type="similarity">
    <text evidence="3">Belongs to the glycosyltransferase group 1 family. Glycosyltransferase 4 subfamily.</text>
</comment>
<comment type="subcellular location">
    <subcellularLocation>
        <location evidence="2">Membrane</location>
    </subcellularLocation>
    <subcellularLocation>
        <location evidence="1">Plastid</location>
        <location evidence="1">Chloroplast</location>
    </subcellularLocation>
</comment>
<gene>
    <name evidence="9" type="ORF">MICPUCDRAFT_20694</name>
</gene>
<dbReference type="AlphaFoldDB" id="C1N1C3"/>
<dbReference type="PANTHER" id="PTHR46132:SF1">
    <property type="entry name" value="DIGALACTOSYLDIACYLGLYCEROL SYNTHASE 2, CHLOROPLASTIC"/>
    <property type="match status" value="1"/>
</dbReference>
<name>C1N1C3_MICPC</name>
<keyword evidence="7" id="KW-0472">Membrane</keyword>
<protein>
    <submittedName>
        <fullName evidence="9">Glycosyltransferase family 4 protein</fullName>
    </submittedName>
</protein>
<proteinExistence type="inferred from homology"/>
<dbReference type="OrthoDB" id="44480at2759"/>
<keyword evidence="4" id="KW-0150">Chloroplast</keyword>
<keyword evidence="10" id="KW-1185">Reference proteome</keyword>
<dbReference type="RefSeq" id="XP_003061541.1">
    <property type="nucleotide sequence ID" value="XM_003061495.1"/>
</dbReference>
<keyword evidence="5" id="KW-0934">Plastid</keyword>
<evidence type="ECO:0000256" key="7">
    <source>
        <dbReference type="ARBA" id="ARBA00023136"/>
    </source>
</evidence>
<feature type="compositionally biased region" description="Basic and acidic residues" evidence="8">
    <location>
        <begin position="1"/>
        <end position="10"/>
    </location>
</feature>
<dbReference type="eggNOG" id="ENOG502QQ73">
    <property type="taxonomic scope" value="Eukaryota"/>
</dbReference>
<evidence type="ECO:0000256" key="6">
    <source>
        <dbReference type="ARBA" id="ARBA00022679"/>
    </source>
</evidence>
<dbReference type="Gene3D" id="3.40.50.2000">
    <property type="entry name" value="Glycogen Phosphorylase B"/>
    <property type="match status" value="1"/>
</dbReference>
<evidence type="ECO:0000256" key="8">
    <source>
        <dbReference type="SAM" id="MobiDB-lite"/>
    </source>
</evidence>
<evidence type="ECO:0000256" key="4">
    <source>
        <dbReference type="ARBA" id="ARBA00022528"/>
    </source>
</evidence>
<dbReference type="GO" id="GO:0009707">
    <property type="term" value="C:chloroplast outer membrane"/>
    <property type="evidence" value="ECO:0007669"/>
    <property type="project" value="TreeGrafter"/>
</dbReference>
<dbReference type="FunFam" id="3.40.50.2000:FF:000067">
    <property type="entry name" value="Digalactosyldiacylglycerol synthase 1, chloroplastic"/>
    <property type="match status" value="1"/>
</dbReference>
<dbReference type="GeneID" id="9687228"/>
<keyword evidence="6 9" id="KW-0808">Transferase</keyword>
<dbReference type="GO" id="GO:0046481">
    <property type="term" value="F:digalactosyldiacylglycerol synthase activity"/>
    <property type="evidence" value="ECO:0007669"/>
    <property type="project" value="InterPro"/>
</dbReference>
<dbReference type="OMA" id="FNIIFYP"/>
<dbReference type="Pfam" id="PF13692">
    <property type="entry name" value="Glyco_trans_1_4"/>
    <property type="match status" value="1"/>
</dbReference>
<evidence type="ECO:0000256" key="2">
    <source>
        <dbReference type="ARBA" id="ARBA00004370"/>
    </source>
</evidence>
<dbReference type="SUPFAM" id="SSF53756">
    <property type="entry name" value="UDP-Glycosyltransferase/glycogen phosphorylase"/>
    <property type="match status" value="1"/>
</dbReference>
<dbReference type="GO" id="GO:0019375">
    <property type="term" value="P:galactolipid biosynthetic process"/>
    <property type="evidence" value="ECO:0007669"/>
    <property type="project" value="TreeGrafter"/>
</dbReference>
<evidence type="ECO:0000256" key="5">
    <source>
        <dbReference type="ARBA" id="ARBA00022640"/>
    </source>
</evidence>
<reference evidence="9 10" key="1">
    <citation type="journal article" date="2009" name="Science">
        <title>Green evolution and dynamic adaptations revealed by genomes of the marine picoeukaryotes Micromonas.</title>
        <authorList>
            <person name="Worden A.Z."/>
            <person name="Lee J.H."/>
            <person name="Mock T."/>
            <person name="Rouze P."/>
            <person name="Simmons M.P."/>
            <person name="Aerts A.L."/>
            <person name="Allen A.E."/>
            <person name="Cuvelier M.L."/>
            <person name="Derelle E."/>
            <person name="Everett M.V."/>
            <person name="Foulon E."/>
            <person name="Grimwood J."/>
            <person name="Gundlach H."/>
            <person name="Henrissat B."/>
            <person name="Napoli C."/>
            <person name="McDonald S.M."/>
            <person name="Parker M.S."/>
            <person name="Rombauts S."/>
            <person name="Salamov A."/>
            <person name="Von Dassow P."/>
            <person name="Badger J.H."/>
            <person name="Coutinho P.M."/>
            <person name="Demir E."/>
            <person name="Dubchak I."/>
            <person name="Gentemann C."/>
            <person name="Eikrem W."/>
            <person name="Gready J.E."/>
            <person name="John U."/>
            <person name="Lanier W."/>
            <person name="Lindquist E.A."/>
            <person name="Lucas S."/>
            <person name="Mayer K.F."/>
            <person name="Moreau H."/>
            <person name="Not F."/>
            <person name="Otillar R."/>
            <person name="Panaud O."/>
            <person name="Pangilinan J."/>
            <person name="Paulsen I."/>
            <person name="Piegu B."/>
            <person name="Poliakov A."/>
            <person name="Robbens S."/>
            <person name="Schmutz J."/>
            <person name="Toulza E."/>
            <person name="Wyss T."/>
            <person name="Zelensky A."/>
            <person name="Zhou K."/>
            <person name="Armbrust E.V."/>
            <person name="Bhattacharya D."/>
            <person name="Goodenough U.W."/>
            <person name="Van de Peer Y."/>
            <person name="Grigoriev I.V."/>
        </authorList>
    </citation>
    <scope>NUCLEOTIDE SEQUENCE [LARGE SCALE GENOMIC DNA]</scope>
    <source>
        <strain evidence="9 10">CCMP1545</strain>
    </source>
</reference>
<feature type="region of interest" description="Disordered" evidence="8">
    <location>
        <begin position="492"/>
        <end position="529"/>
    </location>
</feature>